<feature type="transmembrane region" description="Helical" evidence="6">
    <location>
        <begin position="290"/>
        <end position="312"/>
    </location>
</feature>
<feature type="domain" description="SPX" evidence="8">
    <location>
        <begin position="1"/>
        <end position="233"/>
    </location>
</feature>
<evidence type="ECO:0000256" key="2">
    <source>
        <dbReference type="ARBA" id="ARBA00009665"/>
    </source>
</evidence>
<dbReference type="GO" id="GO:0016036">
    <property type="term" value="P:cellular response to phosphate starvation"/>
    <property type="evidence" value="ECO:0007669"/>
    <property type="project" value="TreeGrafter"/>
</dbReference>
<dbReference type="PANTHER" id="PTHR10783:SF103">
    <property type="entry name" value="SOLUTE CARRIER FAMILY 53 MEMBER 1"/>
    <property type="match status" value="1"/>
</dbReference>
<dbReference type="PROSITE" id="PS51380">
    <property type="entry name" value="EXS"/>
    <property type="match status" value="1"/>
</dbReference>
<comment type="caution">
    <text evidence="9">The sequence shown here is derived from an EMBL/GenBank/DDBJ whole genome shotgun (WGS) entry which is preliminary data.</text>
</comment>
<dbReference type="OrthoDB" id="9970435at2759"/>
<evidence type="ECO:0000313" key="10">
    <source>
        <dbReference type="Proteomes" id="UP000789572"/>
    </source>
</evidence>
<protein>
    <submittedName>
        <fullName evidence="9">3400_t:CDS:1</fullName>
    </submittedName>
</protein>
<comment type="subcellular location">
    <subcellularLocation>
        <location evidence="1">Membrane</location>
        <topology evidence="1">Multi-pass membrane protein</topology>
    </subcellularLocation>
</comment>
<dbReference type="Pfam" id="PF03105">
    <property type="entry name" value="SPX"/>
    <property type="match status" value="2"/>
</dbReference>
<comment type="similarity">
    <text evidence="2">Belongs to the SYG1 (TC 2.A.94) family.</text>
</comment>
<feature type="transmembrane region" description="Helical" evidence="6">
    <location>
        <begin position="453"/>
        <end position="478"/>
    </location>
</feature>
<feature type="transmembrane region" description="Helical" evidence="6">
    <location>
        <begin position="226"/>
        <end position="245"/>
    </location>
</feature>
<evidence type="ECO:0000259" key="7">
    <source>
        <dbReference type="PROSITE" id="PS51380"/>
    </source>
</evidence>
<dbReference type="Proteomes" id="UP000789572">
    <property type="component" value="Unassembled WGS sequence"/>
</dbReference>
<evidence type="ECO:0000256" key="4">
    <source>
        <dbReference type="ARBA" id="ARBA00022989"/>
    </source>
</evidence>
<evidence type="ECO:0000256" key="5">
    <source>
        <dbReference type="ARBA" id="ARBA00023136"/>
    </source>
</evidence>
<gene>
    <name evidence="9" type="ORF">POCULU_LOCUS2682</name>
</gene>
<feature type="domain" description="EXS" evidence="7">
    <location>
        <begin position="389"/>
        <end position="576"/>
    </location>
</feature>
<evidence type="ECO:0000256" key="3">
    <source>
        <dbReference type="ARBA" id="ARBA00022692"/>
    </source>
</evidence>
<dbReference type="GO" id="GO:0000822">
    <property type="term" value="F:inositol hexakisphosphate binding"/>
    <property type="evidence" value="ECO:0007669"/>
    <property type="project" value="TreeGrafter"/>
</dbReference>
<evidence type="ECO:0000259" key="8">
    <source>
        <dbReference type="PROSITE" id="PS51382"/>
    </source>
</evidence>
<evidence type="ECO:0000256" key="1">
    <source>
        <dbReference type="ARBA" id="ARBA00004141"/>
    </source>
</evidence>
<keyword evidence="4 6" id="KW-1133">Transmembrane helix</keyword>
<keyword evidence="5 6" id="KW-0472">Membrane</keyword>
<name>A0A9N8ZQB2_9GLOM</name>
<keyword evidence="10" id="KW-1185">Reference proteome</keyword>
<evidence type="ECO:0000313" key="9">
    <source>
        <dbReference type="EMBL" id="CAG8503228.1"/>
    </source>
</evidence>
<feature type="transmembrane region" description="Helical" evidence="6">
    <location>
        <begin position="498"/>
        <end position="520"/>
    </location>
</feature>
<reference evidence="9" key="1">
    <citation type="submission" date="2021-06" db="EMBL/GenBank/DDBJ databases">
        <authorList>
            <person name="Kallberg Y."/>
            <person name="Tangrot J."/>
            <person name="Rosling A."/>
        </authorList>
    </citation>
    <scope>NUCLEOTIDE SEQUENCE</scope>
    <source>
        <strain evidence="9">IA702</strain>
    </source>
</reference>
<dbReference type="AlphaFoldDB" id="A0A9N8ZQB2"/>
<proteinExistence type="inferred from homology"/>
<organism evidence="9 10">
    <name type="scientific">Paraglomus occultum</name>
    <dbReference type="NCBI Taxonomy" id="144539"/>
    <lineage>
        <taxon>Eukaryota</taxon>
        <taxon>Fungi</taxon>
        <taxon>Fungi incertae sedis</taxon>
        <taxon>Mucoromycota</taxon>
        <taxon>Glomeromycotina</taxon>
        <taxon>Glomeromycetes</taxon>
        <taxon>Paraglomerales</taxon>
        <taxon>Paraglomeraceae</taxon>
        <taxon>Paraglomus</taxon>
    </lineage>
</organism>
<keyword evidence="3 6" id="KW-0812">Transmembrane</keyword>
<dbReference type="CDD" id="cd14475">
    <property type="entry name" value="SPX_SYG1_like"/>
    <property type="match status" value="1"/>
</dbReference>
<dbReference type="EMBL" id="CAJVPJ010000261">
    <property type="protein sequence ID" value="CAG8503228.1"/>
    <property type="molecule type" value="Genomic_DNA"/>
</dbReference>
<dbReference type="PANTHER" id="PTHR10783">
    <property type="entry name" value="XENOTROPIC AND POLYTROPIC RETROVIRUS RECEPTOR 1-RELATED"/>
    <property type="match status" value="1"/>
</dbReference>
<dbReference type="GO" id="GO:0005886">
    <property type="term" value="C:plasma membrane"/>
    <property type="evidence" value="ECO:0007669"/>
    <property type="project" value="TreeGrafter"/>
</dbReference>
<dbReference type="GO" id="GO:0005794">
    <property type="term" value="C:Golgi apparatus"/>
    <property type="evidence" value="ECO:0007669"/>
    <property type="project" value="TreeGrafter"/>
</dbReference>
<dbReference type="GO" id="GO:0006817">
    <property type="term" value="P:phosphate ion transport"/>
    <property type="evidence" value="ECO:0007669"/>
    <property type="project" value="TreeGrafter"/>
</dbReference>
<sequence length="596" mass="70733">MKFSKLLDQESVPEWKKVYINYKELKHILKDVAQLHEFEKSEDLYNYNMAHKEDVKSPPLFDQFSIQDDATMDDIVPKMNKYEQKFFASLDKELLKIWEFYENNEDYAKERLKELNKAYRLLKQEHKENVIKSGSNVFKPINILNHGVDHHPSKKYEVEHDHEVRVITSEGQRKPVPMSYNAAKRRIKMGVLEFYRGVLMLKKYAQLNKTGFEKILKKFDKSYDFIVWRVGLYLGLAIALCLRGLQLALNMIKFVDTNTDEKSCSLKNSDSLTDDEQQIFYKFCDWNLLLQIYLGIFLPIMLTLLVGINVVVWSKLKINYKLVFDFDIRDNVDYREFWEFRICLPFVYGVEFRDFFIADELCSLSYTFSFLGTIVCAINNDGTSTNREQCLSDTNPWAVFIGSVPALLRFFQCLQRWVKTGKAHPHSVNALKYITTVIPFWLIYAKRLEVSLVFWYIIHVFNVIIAIFWDLVMDWALLQVWYIPNYGLREDLEYKRKWVYYFAIISNIVMRFSWIFVAFFNSKLLGGGLAFMEMMRRFQWNFFRVEKELDKSIDWVTISIKRELHPSTRAEMLSKIFQLSRSSRYSLGFDGSKPDP</sequence>
<evidence type="ECO:0000256" key="6">
    <source>
        <dbReference type="SAM" id="Phobius"/>
    </source>
</evidence>
<accession>A0A9N8ZQB2</accession>
<dbReference type="PROSITE" id="PS51382">
    <property type="entry name" value="SPX"/>
    <property type="match status" value="1"/>
</dbReference>
<dbReference type="InterPro" id="IPR004342">
    <property type="entry name" value="EXS_C"/>
</dbReference>
<dbReference type="Pfam" id="PF03124">
    <property type="entry name" value="EXS"/>
    <property type="match status" value="1"/>
</dbReference>
<dbReference type="InterPro" id="IPR004331">
    <property type="entry name" value="SPX_dom"/>
</dbReference>